<organism evidence="3 4">
    <name type="scientific">Pedobacter suwonensis</name>
    <dbReference type="NCBI Taxonomy" id="332999"/>
    <lineage>
        <taxon>Bacteria</taxon>
        <taxon>Pseudomonadati</taxon>
        <taxon>Bacteroidota</taxon>
        <taxon>Sphingobacteriia</taxon>
        <taxon>Sphingobacteriales</taxon>
        <taxon>Sphingobacteriaceae</taxon>
        <taxon>Pedobacter</taxon>
    </lineage>
</organism>
<dbReference type="InterPro" id="IPR001506">
    <property type="entry name" value="Peptidase_M12A"/>
</dbReference>
<accession>A0A1I0TQN8</accession>
<dbReference type="EMBL" id="FOJM01000013">
    <property type="protein sequence ID" value="SFA54074.1"/>
    <property type="molecule type" value="Genomic_DNA"/>
</dbReference>
<reference evidence="4" key="1">
    <citation type="submission" date="2016-10" db="EMBL/GenBank/DDBJ databases">
        <authorList>
            <person name="Varghese N."/>
            <person name="Submissions S."/>
        </authorList>
    </citation>
    <scope>NUCLEOTIDE SEQUENCE [LARGE SCALE GENOMIC DNA]</scope>
    <source>
        <strain evidence="4">DSM 18130</strain>
    </source>
</reference>
<dbReference type="PROSITE" id="PS51257">
    <property type="entry name" value="PROKAR_LIPOPROTEIN"/>
    <property type="match status" value="1"/>
</dbReference>
<dbReference type="Pfam" id="PF01400">
    <property type="entry name" value="Astacin"/>
    <property type="match status" value="1"/>
</dbReference>
<dbReference type="InterPro" id="IPR024079">
    <property type="entry name" value="MetalloPept_cat_dom_sf"/>
</dbReference>
<name>A0A1I0TQN8_9SPHI</name>
<evidence type="ECO:0000259" key="2">
    <source>
        <dbReference type="PROSITE" id="PS51864"/>
    </source>
</evidence>
<dbReference type="OrthoDB" id="8455098at2"/>
<feature type="binding site" evidence="1">
    <location>
        <position position="188"/>
    </location>
    <ligand>
        <name>Zn(2+)</name>
        <dbReference type="ChEBI" id="CHEBI:29105"/>
        <note>catalytic</note>
    </ligand>
</feature>
<keyword evidence="1" id="KW-0862">Zinc</keyword>
<keyword evidence="1" id="KW-0378">Hydrolase</keyword>
<comment type="caution">
    <text evidence="1">Lacks conserved residue(s) required for the propagation of feature annotation.</text>
</comment>
<evidence type="ECO:0000313" key="3">
    <source>
        <dbReference type="EMBL" id="SFA54074.1"/>
    </source>
</evidence>
<dbReference type="PRINTS" id="PR00480">
    <property type="entry name" value="ASTACIN"/>
</dbReference>
<dbReference type="SUPFAM" id="SSF55486">
    <property type="entry name" value="Metalloproteases ('zincins'), catalytic domain"/>
    <property type="match status" value="1"/>
</dbReference>
<evidence type="ECO:0000256" key="1">
    <source>
        <dbReference type="PROSITE-ProRule" id="PRU01211"/>
    </source>
</evidence>
<feature type="binding site" evidence="1">
    <location>
        <position position="178"/>
    </location>
    <ligand>
        <name>Zn(2+)</name>
        <dbReference type="ChEBI" id="CHEBI:29105"/>
        <note>catalytic</note>
    </ligand>
</feature>
<keyword evidence="1" id="KW-0482">Metalloprotease</keyword>
<dbReference type="SMART" id="SM00235">
    <property type="entry name" value="ZnMc"/>
    <property type="match status" value="1"/>
</dbReference>
<proteinExistence type="predicted"/>
<keyword evidence="4" id="KW-1185">Reference proteome</keyword>
<gene>
    <name evidence="3" type="ORF">SAMN04488511_1136</name>
</gene>
<dbReference type="Proteomes" id="UP000198836">
    <property type="component" value="Unassembled WGS sequence"/>
</dbReference>
<keyword evidence="1" id="KW-0479">Metal-binding</keyword>
<comment type="cofactor">
    <cofactor evidence="1">
        <name>Zn(2+)</name>
        <dbReference type="ChEBI" id="CHEBI:29105"/>
    </cofactor>
    <text evidence="1">Binds 1 zinc ion per subunit.</text>
</comment>
<feature type="active site" evidence="1">
    <location>
        <position position="179"/>
    </location>
</feature>
<dbReference type="GO" id="GO:0008270">
    <property type="term" value="F:zinc ion binding"/>
    <property type="evidence" value="ECO:0007669"/>
    <property type="project" value="UniProtKB-UniRule"/>
</dbReference>
<feature type="domain" description="Peptidase M12A" evidence="2">
    <location>
        <begin position="89"/>
        <end position="287"/>
    </location>
</feature>
<feature type="binding site" evidence="1">
    <location>
        <position position="182"/>
    </location>
    <ligand>
        <name>Zn(2+)</name>
        <dbReference type="ChEBI" id="CHEBI:29105"/>
        <note>catalytic</note>
    </ligand>
</feature>
<protein>
    <submittedName>
        <fullName evidence="3">Astacin (Peptidase family M12A)</fullName>
    </submittedName>
</protein>
<dbReference type="PROSITE" id="PS51864">
    <property type="entry name" value="ASTACIN"/>
    <property type="match status" value="1"/>
</dbReference>
<evidence type="ECO:0000313" key="4">
    <source>
        <dbReference type="Proteomes" id="UP000198836"/>
    </source>
</evidence>
<dbReference type="Gene3D" id="3.40.390.10">
    <property type="entry name" value="Collagenase (Catalytic Domain)"/>
    <property type="match status" value="1"/>
</dbReference>
<dbReference type="AlphaFoldDB" id="A0A1I0TQN8"/>
<dbReference type="RefSeq" id="WP_090985362.1">
    <property type="nucleotide sequence ID" value="NZ_CP031708.1"/>
</dbReference>
<dbReference type="GO" id="GO:0004222">
    <property type="term" value="F:metalloendopeptidase activity"/>
    <property type="evidence" value="ECO:0007669"/>
    <property type="project" value="UniProtKB-UniRule"/>
</dbReference>
<dbReference type="STRING" id="332999.SAMN04488511_1136"/>
<dbReference type="PANTHER" id="PTHR10127:SF850">
    <property type="entry name" value="METALLOENDOPEPTIDASE"/>
    <property type="match status" value="1"/>
</dbReference>
<dbReference type="InterPro" id="IPR006026">
    <property type="entry name" value="Peptidase_Metallo"/>
</dbReference>
<keyword evidence="1" id="KW-0645">Protease</keyword>
<dbReference type="PANTHER" id="PTHR10127">
    <property type="entry name" value="DISCOIDIN, CUB, EGF, LAMININ , AND ZINC METALLOPROTEASE DOMAIN CONTAINING"/>
    <property type="match status" value="1"/>
</dbReference>
<dbReference type="GO" id="GO:0006508">
    <property type="term" value="P:proteolysis"/>
    <property type="evidence" value="ECO:0007669"/>
    <property type="project" value="UniProtKB-KW"/>
</dbReference>
<sequence length="404" mass="44893">MKKIYHALAALVILISACKKETSVQQEKSQNTRGKVITYHLKNGGQVTVQINSRGEYVVGGDVILSKDQIAYLEFNKVGNNKVATTESTFTADFQKLWPGGIVYYVINDATHSSDILNAMSDWEASTPIHFVQRTNQANYVNFQGAPSNGGGDSQLGMVGGQQLIRLSTGADKSTVIHEIGHAVGLMHEQTRTDRDQYINIDFNNINNDWIDQYKTYDVLGKSGSQIGTFDYNSVMLYPSSVSEARVGSNTAPQMTRKDGSTWGYNSFLSQGDIEGVNALYKLIYCKVSTSRGEIYQMDDWNESYDDNVNIEFFSDPSLSTPLPLPRNVIIRVSYVKVSYPISEQAVTNYMYYDVEIPQGYNSYSAGMENRIHYNGNMGIQAGSYTMGLTSIGIMNAFSSVSYH</sequence>
<dbReference type="GeneID" id="96613727"/>